<gene>
    <name evidence="1" type="ORF">IV80_GL000291</name>
</gene>
<accession>A0A0R2IRB2</accession>
<keyword evidence="2" id="KW-1185">Reference proteome</keyword>
<keyword evidence="1" id="KW-0378">Hydrolase</keyword>
<dbReference type="NCBIfam" id="TIGR01662">
    <property type="entry name" value="HAD-SF-IIIA"/>
    <property type="match status" value="1"/>
</dbReference>
<reference evidence="1 2" key="1">
    <citation type="journal article" date="2015" name="Genome Announc.">
        <title>Expanding the biotechnology potential of lactobacilli through comparative genomics of 213 strains and associated genera.</title>
        <authorList>
            <person name="Sun Z."/>
            <person name="Harris H.M."/>
            <person name="McCann A."/>
            <person name="Guo C."/>
            <person name="Argimon S."/>
            <person name="Zhang W."/>
            <person name="Yang X."/>
            <person name="Jeffery I.B."/>
            <person name="Cooney J.C."/>
            <person name="Kagawa T.F."/>
            <person name="Liu W."/>
            <person name="Song Y."/>
            <person name="Salvetti E."/>
            <person name="Wrobel A."/>
            <person name="Rasinkangas P."/>
            <person name="Parkhill J."/>
            <person name="Rea M.C."/>
            <person name="O'Sullivan O."/>
            <person name="Ritari J."/>
            <person name="Douillard F.P."/>
            <person name="Paul Ross R."/>
            <person name="Yang R."/>
            <person name="Briner A.E."/>
            <person name="Felis G.E."/>
            <person name="de Vos W.M."/>
            <person name="Barrangou R."/>
            <person name="Klaenhammer T.R."/>
            <person name="Caufield P.W."/>
            <person name="Cui Y."/>
            <person name="Zhang H."/>
            <person name="O'Toole P.W."/>
        </authorList>
    </citation>
    <scope>NUCLEOTIDE SEQUENCE [LARGE SCALE GENOMIC DNA]</scope>
    <source>
        <strain evidence="1 2">DSM 17757</strain>
    </source>
</reference>
<dbReference type="NCBIfam" id="TIGR01549">
    <property type="entry name" value="HAD-SF-IA-v1"/>
    <property type="match status" value="1"/>
</dbReference>
<dbReference type="NCBIfam" id="TIGR01668">
    <property type="entry name" value="YqeG_hyp_ppase"/>
    <property type="match status" value="1"/>
</dbReference>
<dbReference type="PANTHER" id="PTHR19288:SF25">
    <property type="entry name" value="PHOSPHATIDYLGLYCEROPHOSPHATASE GEP4, MITOCHONDRIAL"/>
    <property type="match status" value="1"/>
</dbReference>
<proteinExistence type="predicted"/>
<dbReference type="CDD" id="cd16416">
    <property type="entry name" value="HAD_BsYqeG-like"/>
    <property type="match status" value="1"/>
</dbReference>
<dbReference type="InterPro" id="IPR006439">
    <property type="entry name" value="HAD-SF_hydro_IA"/>
</dbReference>
<dbReference type="RefSeq" id="WP_057748423.1">
    <property type="nucleotide sequence ID" value="NZ_BJVH01000001.1"/>
</dbReference>
<dbReference type="STRING" id="319652.IV80_GL000291"/>
<dbReference type="AlphaFoldDB" id="A0A0R2IRB2"/>
<organism evidence="1 2">
    <name type="scientific">Pediococcus cellicola</name>
    <dbReference type="NCBI Taxonomy" id="319652"/>
    <lineage>
        <taxon>Bacteria</taxon>
        <taxon>Bacillati</taxon>
        <taxon>Bacillota</taxon>
        <taxon>Bacilli</taxon>
        <taxon>Lactobacillales</taxon>
        <taxon>Lactobacillaceae</taxon>
        <taxon>Pediococcus</taxon>
    </lineage>
</organism>
<comment type="caution">
    <text evidence="1">The sequence shown here is derived from an EMBL/GenBank/DDBJ whole genome shotgun (WGS) entry which is preliminary data.</text>
</comment>
<dbReference type="GO" id="GO:0008962">
    <property type="term" value="F:phosphatidylglycerophosphatase activity"/>
    <property type="evidence" value="ECO:0007669"/>
    <property type="project" value="InterPro"/>
</dbReference>
<name>A0A0R2IRB2_9LACO</name>
<protein>
    <submittedName>
        <fullName evidence="1">Hydrolase</fullName>
    </submittedName>
</protein>
<dbReference type="InterPro" id="IPR023214">
    <property type="entry name" value="HAD_sf"/>
</dbReference>
<dbReference type="Pfam" id="PF13242">
    <property type="entry name" value="Hydrolase_like"/>
    <property type="match status" value="1"/>
</dbReference>
<dbReference type="Gene3D" id="3.40.50.1000">
    <property type="entry name" value="HAD superfamily/HAD-like"/>
    <property type="match status" value="1"/>
</dbReference>
<dbReference type="EMBL" id="JQBR01000001">
    <property type="protein sequence ID" value="KRN67747.1"/>
    <property type="molecule type" value="Genomic_DNA"/>
</dbReference>
<dbReference type="PANTHER" id="PTHR19288">
    <property type="entry name" value="4-NITROPHENYLPHOSPHATASE-RELATED"/>
    <property type="match status" value="1"/>
</dbReference>
<dbReference type="GO" id="GO:0005737">
    <property type="term" value="C:cytoplasm"/>
    <property type="evidence" value="ECO:0007669"/>
    <property type="project" value="TreeGrafter"/>
</dbReference>
<dbReference type="InterPro" id="IPR010021">
    <property type="entry name" value="PGPP1/Gep4"/>
</dbReference>
<dbReference type="Proteomes" id="UP000051568">
    <property type="component" value="Unassembled WGS sequence"/>
</dbReference>
<evidence type="ECO:0000313" key="1">
    <source>
        <dbReference type="EMBL" id="KRN67747.1"/>
    </source>
</evidence>
<dbReference type="InterPro" id="IPR006549">
    <property type="entry name" value="HAD-SF_hydro_IIIA"/>
</dbReference>
<evidence type="ECO:0000313" key="2">
    <source>
        <dbReference type="Proteomes" id="UP000051568"/>
    </source>
</evidence>
<dbReference type="InterPro" id="IPR036412">
    <property type="entry name" value="HAD-like_sf"/>
</dbReference>
<sequence>MIEKFKPTWCLDKIYSLTPEELKRAKIKAVLTDLDNTLIAWDNPDGTQELWTWIKRMENAGIPVVVVSNNSHSRVKRALKSIQLPFVSRALKPLNYGISRALRQLGLDADEVVMVGDQLLTDVLAANMAGTRSILVKPLLNSDAWNTKINRFFEYFIQKRLTKKYPEMNNWQEEIK</sequence>
<dbReference type="PATRIC" id="fig|319652.3.peg.294"/>
<dbReference type="SUPFAM" id="SSF56784">
    <property type="entry name" value="HAD-like"/>
    <property type="match status" value="1"/>
</dbReference>